<evidence type="ECO:0000256" key="2">
    <source>
        <dbReference type="SAM" id="MobiDB-lite"/>
    </source>
</evidence>
<evidence type="ECO:0000313" key="5">
    <source>
        <dbReference type="EMBL" id="RDK84716.1"/>
    </source>
</evidence>
<feature type="compositionally biased region" description="Basic and acidic residues" evidence="2">
    <location>
        <begin position="327"/>
        <end position="338"/>
    </location>
</feature>
<keyword evidence="1" id="KW-0175">Coiled coil</keyword>
<feature type="coiled-coil region" evidence="1">
    <location>
        <begin position="476"/>
        <end position="548"/>
    </location>
</feature>
<keyword evidence="3" id="KW-1133">Transmembrane helix</keyword>
<sequence length="640" mass="72898">MEFITYIAKSAGILTLFYLVYILVLKKDTFFTANRLYLLTGLACALLLPFLTFTSVTFVEAPLTTPVETFEELVPVQAPQLLPPKESISIWSSIWLGYLLGIAFMVTRFGIQLCSLVALLLKNPSTKQNGFRFIEIEENIAPFSFFNYIVFNPNTHEQAALEMILRHEKVHASQWHSVDILLANLVRALQWANPISWFYKKNIEANLEYLADHHTVGSVTSKKDYQLALLKASSPLPVPALTNNFYQSFIKKRIIMLNKSNSNKYNKLKLFLVVPALAMFLWSFNTEEVVEYTQPETSANKTIVGDSKVESTSTATNILKTEKKANVSKIEETEKPETETLLPQQQENTGNTVSSETTTTEKVKSDNTVTAKKQHISVKEIRVKITKNTTVEELEQHKKELKELHDIDFEFSNINFNSKGEITSIQVRYSGYGNNGNYSVSSGDDEPIEDFYFYIDTEKGSSGFSSGSQKSLVERRKVMMEKREEMRSKAKNARQEAQQLRKEKLTVIRKEMNEERSEMRKQMAEQRKVEMEMAKAKMEQKMAEMELDQNVTKSISRSNHQSNGANRIVITKNTTDAELAAMKAELSEKGIDFNYKRVRRNSRGEITGIIAKFNNGQGSRISKAIQSDDDEPIETIIVEM</sequence>
<dbReference type="PANTHER" id="PTHR34978:SF3">
    <property type="entry name" value="SLR0241 PROTEIN"/>
    <property type="match status" value="1"/>
</dbReference>
<protein>
    <submittedName>
        <fullName evidence="5">Beta-lactamase regulating signal transducer with metallopeptidase domain</fullName>
    </submittedName>
</protein>
<accession>A0A370Q8M8</accession>
<comment type="caution">
    <text evidence="5">The sequence shown here is derived from an EMBL/GenBank/DDBJ whole genome shotgun (WGS) entry which is preliminary data.</text>
</comment>
<keyword evidence="3" id="KW-0812">Transmembrane</keyword>
<feature type="domain" description="Peptidase M56" evidence="4">
    <location>
        <begin position="155"/>
        <end position="257"/>
    </location>
</feature>
<feature type="transmembrane region" description="Helical" evidence="3">
    <location>
        <begin position="6"/>
        <end position="24"/>
    </location>
</feature>
<reference evidence="5 6" key="1">
    <citation type="submission" date="2018-07" db="EMBL/GenBank/DDBJ databases">
        <title>Genomic Encyclopedia of Type Strains, Phase IV (KMG-IV): sequencing the most valuable type-strain genomes for metagenomic binning, comparative biology and taxonomic classification.</title>
        <authorList>
            <person name="Goeker M."/>
        </authorList>
    </citation>
    <scope>NUCLEOTIDE SEQUENCE [LARGE SCALE GENOMIC DNA]</scope>
    <source>
        <strain evidence="5 6">DSM 101478</strain>
    </source>
</reference>
<evidence type="ECO:0000313" key="6">
    <source>
        <dbReference type="Proteomes" id="UP000255317"/>
    </source>
</evidence>
<dbReference type="CDD" id="cd07341">
    <property type="entry name" value="M56_BlaR1_MecR1_like"/>
    <property type="match status" value="1"/>
</dbReference>
<dbReference type="Pfam" id="PF05569">
    <property type="entry name" value="Peptidase_M56"/>
    <property type="match status" value="1"/>
</dbReference>
<name>A0A370Q8M8_9FLAO</name>
<gene>
    <name evidence="5" type="ORF">C8D94_10489</name>
</gene>
<proteinExistence type="predicted"/>
<keyword evidence="6" id="KW-1185">Reference proteome</keyword>
<evidence type="ECO:0000256" key="1">
    <source>
        <dbReference type="SAM" id="Coils"/>
    </source>
</evidence>
<feature type="transmembrane region" description="Helical" evidence="3">
    <location>
        <begin position="36"/>
        <end position="59"/>
    </location>
</feature>
<dbReference type="InterPro" id="IPR052173">
    <property type="entry name" value="Beta-lactam_resp_regulator"/>
</dbReference>
<organism evidence="5 6">
    <name type="scientific">Marinirhabdus gelatinilytica</name>
    <dbReference type="NCBI Taxonomy" id="1703343"/>
    <lineage>
        <taxon>Bacteria</taxon>
        <taxon>Pseudomonadati</taxon>
        <taxon>Bacteroidota</taxon>
        <taxon>Flavobacteriia</taxon>
        <taxon>Flavobacteriales</taxon>
        <taxon>Flavobacteriaceae</taxon>
    </lineage>
</organism>
<dbReference type="PANTHER" id="PTHR34978">
    <property type="entry name" value="POSSIBLE SENSOR-TRANSDUCER PROTEIN BLAR"/>
    <property type="match status" value="1"/>
</dbReference>
<evidence type="ECO:0000259" key="4">
    <source>
        <dbReference type="Pfam" id="PF05569"/>
    </source>
</evidence>
<keyword evidence="3" id="KW-0472">Membrane</keyword>
<feature type="transmembrane region" description="Helical" evidence="3">
    <location>
        <begin position="268"/>
        <end position="284"/>
    </location>
</feature>
<feature type="transmembrane region" description="Helical" evidence="3">
    <location>
        <begin position="95"/>
        <end position="121"/>
    </location>
</feature>
<dbReference type="Proteomes" id="UP000255317">
    <property type="component" value="Unassembled WGS sequence"/>
</dbReference>
<dbReference type="OrthoDB" id="1522859at2"/>
<dbReference type="AlphaFoldDB" id="A0A370Q8M8"/>
<feature type="region of interest" description="Disordered" evidence="2">
    <location>
        <begin position="327"/>
        <end position="368"/>
    </location>
</feature>
<dbReference type="EMBL" id="QRAO01000004">
    <property type="protein sequence ID" value="RDK84716.1"/>
    <property type="molecule type" value="Genomic_DNA"/>
</dbReference>
<dbReference type="InterPro" id="IPR008756">
    <property type="entry name" value="Peptidase_M56"/>
</dbReference>
<dbReference type="RefSeq" id="WP_147278546.1">
    <property type="nucleotide sequence ID" value="NZ_QRAO01000004.1"/>
</dbReference>
<evidence type="ECO:0000256" key="3">
    <source>
        <dbReference type="SAM" id="Phobius"/>
    </source>
</evidence>